<evidence type="ECO:0000313" key="4">
    <source>
        <dbReference type="Proteomes" id="UP000013261"/>
    </source>
</evidence>
<feature type="transmembrane region" description="Helical" evidence="2">
    <location>
        <begin position="41"/>
        <end position="61"/>
    </location>
</feature>
<keyword evidence="2" id="KW-0472">Membrane</keyword>
<keyword evidence="2" id="KW-0812">Transmembrane</keyword>
<organism evidence="3 4">
    <name type="scientific">Acinetobacter dispersus</name>
    <dbReference type="NCBI Taxonomy" id="70348"/>
    <lineage>
        <taxon>Bacteria</taxon>
        <taxon>Pseudomonadati</taxon>
        <taxon>Pseudomonadota</taxon>
        <taxon>Gammaproteobacteria</taxon>
        <taxon>Moraxellales</taxon>
        <taxon>Moraxellaceae</taxon>
        <taxon>Acinetobacter</taxon>
    </lineage>
</organism>
<keyword evidence="2" id="KW-1133">Transmembrane helix</keyword>
<accession>N9LM78</accession>
<proteinExistence type="predicted"/>
<comment type="caution">
    <text evidence="3">The sequence shown here is derived from an EMBL/GenBank/DDBJ whole genome shotgun (WGS) entry which is preliminary data.</text>
</comment>
<evidence type="ECO:0000256" key="1">
    <source>
        <dbReference type="SAM" id="MobiDB-lite"/>
    </source>
</evidence>
<dbReference type="Proteomes" id="UP000013261">
    <property type="component" value="Unassembled WGS sequence"/>
</dbReference>
<dbReference type="AlphaFoldDB" id="N9LM78"/>
<dbReference type="EMBL" id="APRL01000001">
    <property type="protein sequence ID" value="ENW97372.1"/>
    <property type="molecule type" value="Genomic_DNA"/>
</dbReference>
<dbReference type="RefSeq" id="WP_005183670.1">
    <property type="nucleotide sequence ID" value="NZ_KB850048.1"/>
</dbReference>
<gene>
    <name evidence="3" type="ORF">F904_00210</name>
</gene>
<protein>
    <submittedName>
        <fullName evidence="3">Uncharacterized protein</fullName>
    </submittedName>
</protein>
<dbReference type="HOGENOM" id="CLU_201560_1_0_6"/>
<evidence type="ECO:0000256" key="2">
    <source>
        <dbReference type="SAM" id="Phobius"/>
    </source>
</evidence>
<feature type="region of interest" description="Disordered" evidence="1">
    <location>
        <begin position="1"/>
        <end position="23"/>
    </location>
</feature>
<reference evidence="3 4" key="1">
    <citation type="submission" date="2013-02" db="EMBL/GenBank/DDBJ databases">
        <title>The Genome Sequence of Acinetobacter sp. ANC 4105.</title>
        <authorList>
            <consortium name="The Broad Institute Genome Sequencing Platform"/>
            <consortium name="The Broad Institute Genome Sequencing Center for Infectious Disease"/>
            <person name="Cerqueira G."/>
            <person name="Feldgarden M."/>
            <person name="Courvalin P."/>
            <person name="Perichon B."/>
            <person name="Grillot-Courvalin C."/>
            <person name="Clermont D."/>
            <person name="Rocha E."/>
            <person name="Yoon E.-J."/>
            <person name="Nemec A."/>
            <person name="Walker B."/>
            <person name="Young S.K."/>
            <person name="Zeng Q."/>
            <person name="Gargeya S."/>
            <person name="Fitzgerald M."/>
            <person name="Haas B."/>
            <person name="Abouelleil A."/>
            <person name="Alvarado L."/>
            <person name="Arachchi H.M."/>
            <person name="Berlin A.M."/>
            <person name="Chapman S.B."/>
            <person name="Dewar J."/>
            <person name="Goldberg J."/>
            <person name="Griggs A."/>
            <person name="Gujja S."/>
            <person name="Hansen M."/>
            <person name="Howarth C."/>
            <person name="Imamovic A."/>
            <person name="Larimer J."/>
            <person name="McCowan C."/>
            <person name="Murphy C."/>
            <person name="Neiman D."/>
            <person name="Pearson M."/>
            <person name="Priest M."/>
            <person name="Roberts A."/>
            <person name="Saif S."/>
            <person name="Shea T."/>
            <person name="Sisk P."/>
            <person name="Sykes S."/>
            <person name="Wortman J."/>
            <person name="Nusbaum C."/>
            <person name="Birren B."/>
        </authorList>
    </citation>
    <scope>NUCLEOTIDE SEQUENCE [LARGE SCALE GENOMIC DNA]</scope>
    <source>
        <strain evidence="3 4">ANC 4105</strain>
    </source>
</reference>
<feature type="compositionally biased region" description="Polar residues" evidence="1">
    <location>
        <begin position="1"/>
        <end position="14"/>
    </location>
</feature>
<name>N9LM78_9GAMM</name>
<evidence type="ECO:0000313" key="3">
    <source>
        <dbReference type="EMBL" id="ENW97372.1"/>
    </source>
</evidence>
<keyword evidence="4" id="KW-1185">Reference proteome</keyword>
<sequence>MEHNSISSQTTTHLYQHPTVEEQRPSRSAIFKANAIDSIKFFVLSIILWIVISSALVWLFGG</sequence>